<sequence>MPDARKYSSKLANTHILIIGGTSGIGFCVAEASVEAGAHVTISSSNASRVSTSVSALQGSYPSAASRIQGIVADLSSAETLEGEIARLFEETVAGQGGEKRLLLDHVVFTAGDALSVVRLADMNMGTVLQAGQIRFFAPLLIAKYIPRYVVAEHTSSYTITTGSISEKPISDWSVVASFAGGLHAMVRNLALDLKPVRVNGVSPGVVDTELWKMGEEEKKAFMAECAKRTVTGRAGRPEDVAESFMGVLRDGNMSGSVVRTDGGGLIM</sequence>
<dbReference type="SUPFAM" id="SSF51735">
    <property type="entry name" value="NAD(P)-binding Rossmann-fold domains"/>
    <property type="match status" value="1"/>
</dbReference>
<dbReference type="Pfam" id="PF23441">
    <property type="entry name" value="SDR"/>
    <property type="match status" value="1"/>
</dbReference>
<protein>
    <submittedName>
        <fullName evidence="4">NAD(P)-binding protein</fullName>
    </submittedName>
</protein>
<keyword evidence="5" id="KW-1185">Reference proteome</keyword>
<dbReference type="InterPro" id="IPR057571">
    <property type="entry name" value="SDR_PhqE-like"/>
</dbReference>
<evidence type="ECO:0000256" key="3">
    <source>
        <dbReference type="ARBA" id="ARBA00023002"/>
    </source>
</evidence>
<dbReference type="InterPro" id="IPR002347">
    <property type="entry name" value="SDR_fam"/>
</dbReference>
<accession>A0A6G1KQ36</accession>
<evidence type="ECO:0000313" key="5">
    <source>
        <dbReference type="Proteomes" id="UP000799428"/>
    </source>
</evidence>
<dbReference type="Proteomes" id="UP000799428">
    <property type="component" value="Unassembled WGS sequence"/>
</dbReference>
<evidence type="ECO:0000313" key="4">
    <source>
        <dbReference type="EMBL" id="KAF2714437.1"/>
    </source>
</evidence>
<dbReference type="AlphaFoldDB" id="A0A6G1KQ36"/>
<evidence type="ECO:0000256" key="2">
    <source>
        <dbReference type="ARBA" id="ARBA00022857"/>
    </source>
</evidence>
<keyword evidence="3" id="KW-0560">Oxidoreductase</keyword>
<organism evidence="4 5">
    <name type="scientific">Pleomassaria siparia CBS 279.74</name>
    <dbReference type="NCBI Taxonomy" id="1314801"/>
    <lineage>
        <taxon>Eukaryota</taxon>
        <taxon>Fungi</taxon>
        <taxon>Dikarya</taxon>
        <taxon>Ascomycota</taxon>
        <taxon>Pezizomycotina</taxon>
        <taxon>Dothideomycetes</taxon>
        <taxon>Pleosporomycetidae</taxon>
        <taxon>Pleosporales</taxon>
        <taxon>Pleomassariaceae</taxon>
        <taxon>Pleomassaria</taxon>
    </lineage>
</organism>
<name>A0A6G1KQ36_9PLEO</name>
<dbReference type="InterPro" id="IPR051122">
    <property type="entry name" value="SDR_DHRS6-like"/>
</dbReference>
<dbReference type="PRINTS" id="PR00081">
    <property type="entry name" value="GDHRDH"/>
</dbReference>
<reference evidence="4" key="1">
    <citation type="journal article" date="2020" name="Stud. Mycol.">
        <title>101 Dothideomycetes genomes: a test case for predicting lifestyles and emergence of pathogens.</title>
        <authorList>
            <person name="Haridas S."/>
            <person name="Albert R."/>
            <person name="Binder M."/>
            <person name="Bloem J."/>
            <person name="Labutti K."/>
            <person name="Salamov A."/>
            <person name="Andreopoulos B."/>
            <person name="Baker S."/>
            <person name="Barry K."/>
            <person name="Bills G."/>
            <person name="Bluhm B."/>
            <person name="Cannon C."/>
            <person name="Castanera R."/>
            <person name="Culley D."/>
            <person name="Daum C."/>
            <person name="Ezra D."/>
            <person name="Gonzalez J."/>
            <person name="Henrissat B."/>
            <person name="Kuo A."/>
            <person name="Liang C."/>
            <person name="Lipzen A."/>
            <person name="Lutzoni F."/>
            <person name="Magnuson J."/>
            <person name="Mondo S."/>
            <person name="Nolan M."/>
            <person name="Ohm R."/>
            <person name="Pangilinan J."/>
            <person name="Park H.-J."/>
            <person name="Ramirez L."/>
            <person name="Alfaro M."/>
            <person name="Sun H."/>
            <person name="Tritt A."/>
            <person name="Yoshinaga Y."/>
            <person name="Zwiers L.-H."/>
            <person name="Turgeon B."/>
            <person name="Goodwin S."/>
            <person name="Spatafora J."/>
            <person name="Crous P."/>
            <person name="Grigoriev I."/>
        </authorList>
    </citation>
    <scope>NUCLEOTIDE SEQUENCE</scope>
    <source>
        <strain evidence="4">CBS 279.74</strain>
    </source>
</reference>
<evidence type="ECO:0000256" key="1">
    <source>
        <dbReference type="ARBA" id="ARBA00006484"/>
    </source>
</evidence>
<dbReference type="PANTHER" id="PTHR43477:SF1">
    <property type="entry name" value="DIHYDROANTICAPSIN 7-DEHYDROGENASE"/>
    <property type="match status" value="1"/>
</dbReference>
<keyword evidence="2" id="KW-0521">NADP</keyword>
<dbReference type="CDD" id="cd05233">
    <property type="entry name" value="SDR_c"/>
    <property type="match status" value="1"/>
</dbReference>
<dbReference type="PANTHER" id="PTHR43477">
    <property type="entry name" value="DIHYDROANTICAPSIN 7-DEHYDROGENASE"/>
    <property type="match status" value="1"/>
</dbReference>
<dbReference type="InterPro" id="IPR036291">
    <property type="entry name" value="NAD(P)-bd_dom_sf"/>
</dbReference>
<proteinExistence type="inferred from homology"/>
<gene>
    <name evidence="4" type="ORF">K504DRAFT_3489</name>
</gene>
<dbReference type="GO" id="GO:0016491">
    <property type="term" value="F:oxidoreductase activity"/>
    <property type="evidence" value="ECO:0007669"/>
    <property type="project" value="UniProtKB-KW"/>
</dbReference>
<comment type="similarity">
    <text evidence="1">Belongs to the short-chain dehydrogenases/reductases (SDR) family.</text>
</comment>
<dbReference type="EMBL" id="MU005764">
    <property type="protein sequence ID" value="KAF2714437.1"/>
    <property type="molecule type" value="Genomic_DNA"/>
</dbReference>
<dbReference type="OrthoDB" id="294295at2759"/>
<dbReference type="Gene3D" id="3.40.50.720">
    <property type="entry name" value="NAD(P)-binding Rossmann-like Domain"/>
    <property type="match status" value="1"/>
</dbReference>